<keyword evidence="7" id="KW-0630">Potassium</keyword>
<dbReference type="AlphaFoldDB" id="A0A2M6WHL3"/>
<dbReference type="Pfam" id="PF06736">
    <property type="entry name" value="TMEM175"/>
    <property type="match status" value="1"/>
</dbReference>
<keyword evidence="6" id="KW-0631">Potassium channel</keyword>
<dbReference type="EMBL" id="PFBA01000030">
    <property type="protein sequence ID" value="PIT92226.1"/>
    <property type="molecule type" value="Genomic_DNA"/>
</dbReference>
<protein>
    <submittedName>
        <fullName evidence="14">DUF1211 domain-containing protein</fullName>
    </submittedName>
</protein>
<dbReference type="GO" id="GO:0015252">
    <property type="term" value="F:proton channel activity"/>
    <property type="evidence" value="ECO:0007669"/>
    <property type="project" value="InterPro"/>
</dbReference>
<comment type="subcellular location">
    <subcellularLocation>
        <location evidence="1">Membrane</location>
        <topology evidence="1">Multi-pass membrane protein</topology>
    </subcellularLocation>
</comment>
<evidence type="ECO:0000256" key="3">
    <source>
        <dbReference type="ARBA" id="ARBA00022448"/>
    </source>
</evidence>
<comment type="catalytic activity">
    <reaction evidence="12">
        <text>K(+)(in) = K(+)(out)</text>
        <dbReference type="Rhea" id="RHEA:29463"/>
        <dbReference type="ChEBI" id="CHEBI:29103"/>
    </reaction>
</comment>
<evidence type="ECO:0000256" key="5">
    <source>
        <dbReference type="ARBA" id="ARBA00022692"/>
    </source>
</evidence>
<keyword evidence="5 13" id="KW-0812">Transmembrane</keyword>
<keyword evidence="4" id="KW-0633">Potassium transport</keyword>
<reference evidence="15" key="1">
    <citation type="submission" date="2017-09" db="EMBL/GenBank/DDBJ databases">
        <title>Depth-based differentiation of microbial function through sediment-hosted aquifers and enrichment of novel symbionts in the deep terrestrial subsurface.</title>
        <authorList>
            <person name="Probst A.J."/>
            <person name="Ladd B."/>
            <person name="Jarett J.K."/>
            <person name="Geller-Mcgrath D.E."/>
            <person name="Sieber C.M.K."/>
            <person name="Emerson J.B."/>
            <person name="Anantharaman K."/>
            <person name="Thomas B.C."/>
            <person name="Malmstrom R."/>
            <person name="Stieglmeier M."/>
            <person name="Klingl A."/>
            <person name="Woyke T."/>
            <person name="Ryan C.M."/>
            <person name="Banfield J.F."/>
        </authorList>
    </citation>
    <scope>NUCLEOTIDE SEQUENCE [LARGE SCALE GENOMIC DNA]</scope>
</reference>
<comment type="similarity">
    <text evidence="2">Belongs to the TMEM175 family.</text>
</comment>
<feature type="transmembrane region" description="Helical" evidence="13">
    <location>
        <begin position="96"/>
        <end position="116"/>
    </location>
</feature>
<evidence type="ECO:0000256" key="7">
    <source>
        <dbReference type="ARBA" id="ARBA00022958"/>
    </source>
</evidence>
<evidence type="ECO:0000256" key="11">
    <source>
        <dbReference type="ARBA" id="ARBA00023303"/>
    </source>
</evidence>
<evidence type="ECO:0000256" key="4">
    <source>
        <dbReference type="ARBA" id="ARBA00022538"/>
    </source>
</evidence>
<dbReference type="Proteomes" id="UP000228635">
    <property type="component" value="Unassembled WGS sequence"/>
</dbReference>
<evidence type="ECO:0000256" key="8">
    <source>
        <dbReference type="ARBA" id="ARBA00022989"/>
    </source>
</evidence>
<evidence type="ECO:0000256" key="13">
    <source>
        <dbReference type="SAM" id="Phobius"/>
    </source>
</evidence>
<comment type="caution">
    <text evidence="14">The sequence shown here is derived from an EMBL/GenBank/DDBJ whole genome shotgun (WGS) entry which is preliminary data.</text>
</comment>
<dbReference type="InterPro" id="IPR010617">
    <property type="entry name" value="TMEM175-like"/>
</dbReference>
<accession>A0A2M6WHL3</accession>
<keyword evidence="11" id="KW-0407">Ion channel</keyword>
<feature type="transmembrane region" description="Helical" evidence="13">
    <location>
        <begin position="61"/>
        <end position="84"/>
    </location>
</feature>
<evidence type="ECO:0000313" key="14">
    <source>
        <dbReference type="EMBL" id="PIT92226.1"/>
    </source>
</evidence>
<proteinExistence type="inferred from homology"/>
<keyword evidence="8 13" id="KW-1133">Transmembrane helix</keyword>
<sequence length="219" mass="24643">MMSDMFRRTSKRAGLLTNRIEAFSDGVFAIAITLLILEIAIPELTQFELQDGELFMSLVALWPKFLSFIISFGIISIFWVGHAIMFHFIVRSDRMLLWLNSLLLLGVAFIPFPAALIGEYAPEKISVILYGATLCFTGIVFAFIWLHASRNYHLINPKMPDDIVHLAKKTVWLAPLVYAIAVFFAFFAPLVSIALYIFLPLVYIIPSPIDAIVDAAVLE</sequence>
<dbReference type="PANTHER" id="PTHR31462:SF5">
    <property type="entry name" value="ENDOSOMAL_LYSOSOMAL PROTON CHANNEL TMEM175"/>
    <property type="match status" value="1"/>
</dbReference>
<feature type="transmembrane region" description="Helical" evidence="13">
    <location>
        <begin position="20"/>
        <end position="41"/>
    </location>
</feature>
<organism evidence="14 15">
    <name type="scientific">Candidatus Harrisonbacteria bacterium CG10_big_fil_rev_8_21_14_0_10_42_17</name>
    <dbReference type="NCBI Taxonomy" id="1974584"/>
    <lineage>
        <taxon>Bacteria</taxon>
        <taxon>Candidatus Harrisoniibacteriota</taxon>
    </lineage>
</organism>
<feature type="transmembrane region" description="Helical" evidence="13">
    <location>
        <begin position="128"/>
        <end position="149"/>
    </location>
</feature>
<name>A0A2M6WHL3_9BACT</name>
<evidence type="ECO:0000256" key="10">
    <source>
        <dbReference type="ARBA" id="ARBA00023136"/>
    </source>
</evidence>
<feature type="transmembrane region" description="Helical" evidence="13">
    <location>
        <begin position="170"/>
        <end position="199"/>
    </location>
</feature>
<evidence type="ECO:0000313" key="15">
    <source>
        <dbReference type="Proteomes" id="UP000228635"/>
    </source>
</evidence>
<dbReference type="GO" id="GO:0016020">
    <property type="term" value="C:membrane"/>
    <property type="evidence" value="ECO:0007669"/>
    <property type="project" value="UniProtKB-SubCell"/>
</dbReference>
<keyword evidence="3" id="KW-0813">Transport</keyword>
<evidence type="ECO:0000256" key="9">
    <source>
        <dbReference type="ARBA" id="ARBA00023065"/>
    </source>
</evidence>
<evidence type="ECO:0000256" key="1">
    <source>
        <dbReference type="ARBA" id="ARBA00004141"/>
    </source>
</evidence>
<keyword evidence="10 13" id="KW-0472">Membrane</keyword>
<gene>
    <name evidence="14" type="ORF">COU08_03550</name>
</gene>
<keyword evidence="9" id="KW-0406">Ion transport</keyword>
<evidence type="ECO:0000256" key="6">
    <source>
        <dbReference type="ARBA" id="ARBA00022826"/>
    </source>
</evidence>
<dbReference type="GO" id="GO:0005267">
    <property type="term" value="F:potassium channel activity"/>
    <property type="evidence" value="ECO:0007669"/>
    <property type="project" value="UniProtKB-KW"/>
</dbReference>
<evidence type="ECO:0000256" key="2">
    <source>
        <dbReference type="ARBA" id="ARBA00006920"/>
    </source>
</evidence>
<evidence type="ECO:0000256" key="12">
    <source>
        <dbReference type="ARBA" id="ARBA00034430"/>
    </source>
</evidence>
<dbReference type="PANTHER" id="PTHR31462">
    <property type="entry name" value="ENDOSOMAL/LYSOSOMAL POTASSIUM CHANNEL TMEM175"/>
    <property type="match status" value="1"/>
</dbReference>